<keyword evidence="1" id="KW-0808">Transferase</keyword>
<evidence type="ECO:0000313" key="4">
    <source>
        <dbReference type="EMBL" id="CAE8607326.1"/>
    </source>
</evidence>
<dbReference type="PANTHER" id="PTHR48050:SF13">
    <property type="entry name" value="STEROL 3-BETA-GLUCOSYLTRANSFERASE UGT80A2"/>
    <property type="match status" value="1"/>
</dbReference>
<dbReference type="InterPro" id="IPR050426">
    <property type="entry name" value="Glycosyltransferase_28"/>
</dbReference>
<dbReference type="AlphaFoldDB" id="A0A813F3M3"/>
<evidence type="ECO:0000313" key="5">
    <source>
        <dbReference type="EMBL" id="CAE8650646.1"/>
    </source>
</evidence>
<evidence type="ECO:0000256" key="1">
    <source>
        <dbReference type="ARBA" id="ARBA00022679"/>
    </source>
</evidence>
<accession>A0A813F3M3</accession>
<organism evidence="4 6">
    <name type="scientific">Polarella glacialis</name>
    <name type="common">Dinoflagellate</name>
    <dbReference type="NCBI Taxonomy" id="89957"/>
    <lineage>
        <taxon>Eukaryota</taxon>
        <taxon>Sar</taxon>
        <taxon>Alveolata</taxon>
        <taxon>Dinophyceae</taxon>
        <taxon>Suessiales</taxon>
        <taxon>Suessiaceae</taxon>
        <taxon>Polarella</taxon>
    </lineage>
</organism>
<dbReference type="FunFam" id="3.40.50.2000:FF:000009">
    <property type="entry name" value="Sterol 3-beta-glucosyltransferase UGT80A2"/>
    <property type="match status" value="1"/>
</dbReference>
<dbReference type="EMBL" id="CAJNNV010009835">
    <property type="protein sequence ID" value="CAE8597853.1"/>
    <property type="molecule type" value="Genomic_DNA"/>
</dbReference>
<evidence type="ECO:0000259" key="2">
    <source>
        <dbReference type="Pfam" id="PF06722"/>
    </source>
</evidence>
<evidence type="ECO:0000313" key="6">
    <source>
        <dbReference type="Proteomes" id="UP000654075"/>
    </source>
</evidence>
<dbReference type="EMBL" id="CAJNNW010009066">
    <property type="protein sequence ID" value="CAE8650646.1"/>
    <property type="molecule type" value="Genomic_DNA"/>
</dbReference>
<dbReference type="EMBL" id="CAJNNV010021234">
    <property type="protein sequence ID" value="CAE8607326.1"/>
    <property type="molecule type" value="Genomic_DNA"/>
</dbReference>
<dbReference type="Gene3D" id="3.40.50.2000">
    <property type="entry name" value="Glycogen Phosphorylase B"/>
    <property type="match status" value="2"/>
</dbReference>
<gene>
    <name evidence="3" type="ORF">PGLA1383_LOCUS16278</name>
    <name evidence="4" type="ORF">PGLA1383_LOCUS25262</name>
    <name evidence="5" type="ORF">PGLA2088_LOCUS8443</name>
</gene>
<reference evidence="4" key="1">
    <citation type="submission" date="2021-02" db="EMBL/GenBank/DDBJ databases">
        <authorList>
            <person name="Dougan E. K."/>
            <person name="Rhodes N."/>
            <person name="Thang M."/>
            <person name="Chan C."/>
        </authorList>
    </citation>
    <scope>NUCLEOTIDE SEQUENCE</scope>
</reference>
<dbReference type="Proteomes" id="UP000626109">
    <property type="component" value="Unassembled WGS sequence"/>
</dbReference>
<protein>
    <recommendedName>
        <fullName evidence="2">Erythromycin biosynthesis protein CIII-like C-terminal domain-containing protein</fullName>
    </recommendedName>
</protein>
<feature type="domain" description="Erythromycin biosynthesis protein CIII-like C-terminal" evidence="2">
    <location>
        <begin position="336"/>
        <end position="438"/>
    </location>
</feature>
<keyword evidence="6" id="KW-1185">Reference proteome</keyword>
<sequence length="518" mass="56924">MRLGLLCQGSRGDCQPYMALGLELERQGFEVVVFTNVTHTKFVRSFGLRCEGVFFDVQECLARKDVQDALSTGNFFKFSKEMQIAENEEFPKFFPRFWCCMSAFAPRVVIAGGTSYLPACLWCDAHEVPFVQAPLQLLLPNGKKAPMGMPKMPLEVLNRLSWRVLFHEVLKGMRKQRSLAEICMQGTPITISGQTVKLSEIGRSIHSLDDFYFEGFNPNTPYIIGISELISGGRTPEMGPLHHMTGWWILDASHQMARLKEGDENFGGADAEALASFLGSGPPPVYLGWGSMAAISAAHMTRLAVAALLKTGQRGIVMKGWAKLGPEHLDTAELSDYVADNVFFASTLPHEWLFPQCSCIVSHGGSGTTAATLRSGRPAVITPVFGDQFDFAESVQNLGVGVGTCQFQKVSAEQLASCILKCTSDESIMAKAAELGVRLVAENGVDNAVAILRAFVDGPMKSGEWLQEERRRCKARKSSSSPSLSDCMAWWQSCLPRPSWCCLPCVEDRPPSANERQI</sequence>
<dbReference type="InterPro" id="IPR010610">
    <property type="entry name" value="EryCIII-like_C"/>
</dbReference>
<dbReference type="Pfam" id="PF06722">
    <property type="entry name" value="EryCIII-like_C"/>
    <property type="match status" value="1"/>
</dbReference>
<proteinExistence type="predicted"/>
<comment type="caution">
    <text evidence="4">The sequence shown here is derived from an EMBL/GenBank/DDBJ whole genome shotgun (WGS) entry which is preliminary data.</text>
</comment>
<dbReference type="InterPro" id="IPR002213">
    <property type="entry name" value="UDP_glucos_trans"/>
</dbReference>
<dbReference type="CDD" id="cd03784">
    <property type="entry name" value="GT1_Gtf-like"/>
    <property type="match status" value="1"/>
</dbReference>
<evidence type="ECO:0000313" key="3">
    <source>
        <dbReference type="EMBL" id="CAE8597853.1"/>
    </source>
</evidence>
<dbReference type="GO" id="GO:0016906">
    <property type="term" value="F:sterol 3-beta-glucosyltransferase activity"/>
    <property type="evidence" value="ECO:0007669"/>
    <property type="project" value="UniProtKB-ARBA"/>
</dbReference>
<dbReference type="PANTHER" id="PTHR48050">
    <property type="entry name" value="STEROL 3-BETA-GLUCOSYLTRANSFERASE"/>
    <property type="match status" value="1"/>
</dbReference>
<dbReference type="SUPFAM" id="SSF53756">
    <property type="entry name" value="UDP-Glycosyltransferase/glycogen phosphorylase"/>
    <property type="match status" value="1"/>
</dbReference>
<dbReference type="OrthoDB" id="438561at2759"/>
<dbReference type="Proteomes" id="UP000654075">
    <property type="component" value="Unassembled WGS sequence"/>
</dbReference>
<name>A0A813F3M3_POLGL</name>